<keyword evidence="3" id="KW-1185">Reference proteome</keyword>
<dbReference type="KEGG" id="abs:AZOBR_p310262"/>
<geneLocation type="plasmid" evidence="2 3">
    <name>AZOBR_p3</name>
</geneLocation>
<name>A0A9P1JYZ5_9PROT</name>
<evidence type="ECO:0000313" key="2">
    <source>
        <dbReference type="EMBL" id="CCD02520.1"/>
    </source>
</evidence>
<dbReference type="InterPro" id="IPR021762">
    <property type="entry name" value="DUF3325"/>
</dbReference>
<evidence type="ECO:0000256" key="1">
    <source>
        <dbReference type="SAM" id="Phobius"/>
    </source>
</evidence>
<dbReference type="Proteomes" id="UP000007319">
    <property type="component" value="Plasmid AZOBR_p3"/>
</dbReference>
<evidence type="ECO:0000313" key="3">
    <source>
        <dbReference type="Proteomes" id="UP000007319"/>
    </source>
</evidence>
<accession>A0A9P1JYZ5</accession>
<dbReference type="RefSeq" id="WP_014199040.1">
    <property type="nucleotide sequence ID" value="NC_016595.1"/>
</dbReference>
<gene>
    <name evidence="2" type="ORF">AZOBR_p310262</name>
</gene>
<keyword evidence="2" id="KW-0614">Plasmid</keyword>
<dbReference type="AlphaFoldDB" id="A0A9P1JYZ5"/>
<protein>
    <submittedName>
        <fullName evidence="2">Iron uptake protein</fullName>
    </submittedName>
</protein>
<keyword evidence="1" id="KW-1133">Transmembrane helix</keyword>
<reference evidence="2 3" key="1">
    <citation type="journal article" date="2011" name="PLoS Genet.">
        <title>Azospirillum genomes reveal transition of bacteria from aquatic to terrestrial environments.</title>
        <authorList>
            <person name="Wisniewski-Dye F."/>
            <person name="Borziak K."/>
            <person name="Khalsa-Moyers G."/>
            <person name="Alexandre G."/>
            <person name="Sukharnikov L.O."/>
            <person name="Wuichet K."/>
            <person name="Hurst G.B."/>
            <person name="McDonald W.H."/>
            <person name="Robertson J.S."/>
            <person name="Barbe V."/>
            <person name="Calteau A."/>
            <person name="Rouy Z."/>
            <person name="Mangenot S."/>
            <person name="Prigent-Combaret C."/>
            <person name="Normand P."/>
            <person name="Boyer M."/>
            <person name="Siguier P."/>
            <person name="Dessaux Y."/>
            <person name="Elmerich C."/>
            <person name="Condemine G."/>
            <person name="Krishnen G."/>
            <person name="Kennedy I."/>
            <person name="Paterson A.H."/>
            <person name="Gonzalez V."/>
            <person name="Mavingui P."/>
            <person name="Zhulin I.B."/>
        </authorList>
    </citation>
    <scope>NUCLEOTIDE SEQUENCE [LARGE SCALE GENOMIC DNA]</scope>
    <source>
        <strain evidence="2 3">Sp245</strain>
    </source>
</reference>
<dbReference type="Pfam" id="PF11804">
    <property type="entry name" value="DUF3325"/>
    <property type="match status" value="1"/>
</dbReference>
<sequence>MILSSLCVAYAGLLALALAMDRHHEQVLARPPPARISRLLGWAGWLELVLSLPPAVMAWGWAIGIPAWLGLLTVAAAALVLLPHAPRAALRLGPAALLCAPIPALLG</sequence>
<proteinExistence type="predicted"/>
<keyword evidence="1" id="KW-0472">Membrane</keyword>
<keyword evidence="1" id="KW-0812">Transmembrane</keyword>
<organism evidence="2 3">
    <name type="scientific">Azospirillum baldaniorum</name>
    <dbReference type="NCBI Taxonomy" id="1064539"/>
    <lineage>
        <taxon>Bacteria</taxon>
        <taxon>Pseudomonadati</taxon>
        <taxon>Pseudomonadota</taxon>
        <taxon>Alphaproteobacteria</taxon>
        <taxon>Rhodospirillales</taxon>
        <taxon>Azospirillaceae</taxon>
        <taxon>Azospirillum</taxon>
    </lineage>
</organism>
<feature type="transmembrane region" description="Helical" evidence="1">
    <location>
        <begin position="58"/>
        <end position="82"/>
    </location>
</feature>
<dbReference type="EMBL" id="HE577330">
    <property type="protein sequence ID" value="CCD02520.1"/>
    <property type="molecule type" value="Genomic_DNA"/>
</dbReference>